<evidence type="ECO:0000313" key="2">
    <source>
        <dbReference type="EMBL" id="ARN85008.1"/>
    </source>
</evidence>
<protein>
    <recommendedName>
        <fullName evidence="4">AbiEi antitoxin C-terminal domain-containing protein</fullName>
    </recommendedName>
</protein>
<reference evidence="2 3" key="1">
    <citation type="submission" date="2014-06" db="EMBL/GenBank/DDBJ databases">
        <title>The genome of the endonuclear symbiont Nucleicultrix amoebiphila.</title>
        <authorList>
            <person name="Schulz F."/>
            <person name="Horn M."/>
        </authorList>
    </citation>
    <scope>NUCLEOTIDE SEQUENCE [LARGE SCALE GENOMIC DNA]</scope>
    <source>
        <strain evidence="2 3">FS5</strain>
    </source>
</reference>
<dbReference type="EMBL" id="CP008743">
    <property type="protein sequence ID" value="ARN85008.1"/>
    <property type="molecule type" value="Genomic_DNA"/>
</dbReference>
<dbReference type="AlphaFoldDB" id="A0A1W6N5F2"/>
<feature type="coiled-coil region" evidence="1">
    <location>
        <begin position="136"/>
        <end position="167"/>
    </location>
</feature>
<dbReference type="STRING" id="1414854.GQ61_06575"/>
<accession>A0A1W6N5F2</accession>
<sequence>MRELDKLKKILRPGRVYRRADLEKYSKAVDRHLKLLVHEGALEKLSGGLYYCPKTTVFGTAPADDKKLVAAFLKSHKFLLTSPNAYNTLGVGTTQLYNETVVYNKKRHGTFTLGGRSFHFRMKPDFPAKLSPEFLLVDLINNLDRLAENKENVLKQVRKKITALKGRALDRAVSSYGGERTKKFFALSSSTGTVAHG</sequence>
<name>A0A1W6N5F2_9PROT</name>
<proteinExistence type="predicted"/>
<dbReference type="Proteomes" id="UP000237351">
    <property type="component" value="Chromosome"/>
</dbReference>
<keyword evidence="1" id="KW-0175">Coiled coil</keyword>
<evidence type="ECO:0008006" key="4">
    <source>
        <dbReference type="Google" id="ProtNLM"/>
    </source>
</evidence>
<keyword evidence="3" id="KW-1185">Reference proteome</keyword>
<dbReference type="RefSeq" id="WP_085784520.1">
    <property type="nucleotide sequence ID" value="NZ_CP008743.1"/>
</dbReference>
<evidence type="ECO:0000313" key="3">
    <source>
        <dbReference type="Proteomes" id="UP000237351"/>
    </source>
</evidence>
<gene>
    <name evidence="2" type="ORF">GQ61_06575</name>
</gene>
<dbReference type="KEGG" id="naf:GQ61_06575"/>
<dbReference type="OrthoDB" id="583588at2"/>
<organism evidence="2 3">
    <name type="scientific">Candidatus Nucleicultrix amoebiphila FS5</name>
    <dbReference type="NCBI Taxonomy" id="1414854"/>
    <lineage>
        <taxon>Bacteria</taxon>
        <taxon>Pseudomonadati</taxon>
        <taxon>Pseudomonadota</taxon>
        <taxon>Alphaproteobacteria</taxon>
        <taxon>Holosporales</taxon>
        <taxon>Candidatus Nucleicultricaceae</taxon>
        <taxon>Candidatus Nucleicultrix</taxon>
    </lineage>
</organism>
<evidence type="ECO:0000256" key="1">
    <source>
        <dbReference type="SAM" id="Coils"/>
    </source>
</evidence>